<evidence type="ECO:0000313" key="4">
    <source>
        <dbReference type="Proteomes" id="UP000258613"/>
    </source>
</evidence>
<dbReference type="Proteomes" id="UP000258613">
    <property type="component" value="Chromosome"/>
</dbReference>
<dbReference type="GO" id="GO:0016020">
    <property type="term" value="C:membrane"/>
    <property type="evidence" value="ECO:0007669"/>
    <property type="project" value="InterPro"/>
</dbReference>
<feature type="transmembrane region" description="Helical" evidence="1">
    <location>
        <begin position="162"/>
        <end position="180"/>
    </location>
</feature>
<organism evidence="2 5">
    <name type="scientific">Natrarchaeobaculum sulfurireducens</name>
    <dbReference type="NCBI Taxonomy" id="2044521"/>
    <lineage>
        <taxon>Archaea</taxon>
        <taxon>Methanobacteriati</taxon>
        <taxon>Methanobacteriota</taxon>
        <taxon>Stenosarchaea group</taxon>
        <taxon>Halobacteria</taxon>
        <taxon>Halobacteriales</taxon>
        <taxon>Natrialbaceae</taxon>
        <taxon>Natrarchaeobaculum</taxon>
    </lineage>
</organism>
<dbReference type="OrthoDB" id="268811at2157"/>
<dbReference type="AlphaFoldDB" id="A0A346PAR7"/>
<proteinExistence type="predicted"/>
<evidence type="ECO:0000256" key="1">
    <source>
        <dbReference type="SAM" id="Phobius"/>
    </source>
</evidence>
<reference evidence="2" key="3">
    <citation type="journal article" date="2019" name="Int. J. Syst. Evol. Microbiol.">
        <title>Natronolimnobius sulfurireducens sp. nov. and Halalkaliarchaeum desulfuricum gen. nov., sp. nov., the first sulfur-respiring alkaliphilic haloarchaea from hypersaline alkaline lakes.</title>
        <authorList>
            <person name="Sorokin D.Y."/>
            <person name="Yakimov M."/>
            <person name="Messina E."/>
            <person name="Merkel A.Y."/>
            <person name="Bale N.J."/>
            <person name="Sinninghe Damste J.S."/>
        </authorList>
    </citation>
    <scope>NUCLEOTIDE SEQUENCE</scope>
    <source>
        <strain evidence="3">AArc-Mg</strain>
        <strain evidence="2">AArc1</strain>
    </source>
</reference>
<dbReference type="InterPro" id="IPR011014">
    <property type="entry name" value="MscS_channel_TM-2"/>
</dbReference>
<keyword evidence="1" id="KW-1133">Transmembrane helix</keyword>
<dbReference type="KEGG" id="nan:AArc1_0268"/>
<reference evidence="4" key="2">
    <citation type="submission" date="2018-02" db="EMBL/GenBank/DDBJ databases">
        <title>Phenotypic and genomic properties of facultatively anaerobic sulfur-reducing natronoarchaea from hypersaline soda lakes.</title>
        <authorList>
            <person name="Sorokin D.Y."/>
            <person name="Kublanov I.V."/>
            <person name="Roman P."/>
            <person name="Sinninghe Damste J.S."/>
            <person name="Golyshin P.N."/>
            <person name="Rojo D."/>
            <person name="Ciordia S."/>
            <person name="Mena M.D.C."/>
            <person name="Ferrer M."/>
            <person name="Messina E."/>
            <person name="Smedile F."/>
            <person name="La Spada G."/>
            <person name="La Cono V."/>
            <person name="Yakimov M.M."/>
        </authorList>
    </citation>
    <scope>NUCLEOTIDE SEQUENCE [LARGE SCALE GENOMIC DNA]</scope>
    <source>
        <strain evidence="4">AArc-Mg</strain>
    </source>
</reference>
<dbReference type="EMBL" id="CP027033">
    <property type="protein sequence ID" value="AXR80290.1"/>
    <property type="molecule type" value="Genomic_DNA"/>
</dbReference>
<dbReference type="Proteomes" id="UP000258707">
    <property type="component" value="Chromosome"/>
</dbReference>
<evidence type="ECO:0000313" key="2">
    <source>
        <dbReference type="EMBL" id="AXR76612.1"/>
    </source>
</evidence>
<dbReference type="EMBL" id="CP024047">
    <property type="protein sequence ID" value="AXR76612.1"/>
    <property type="molecule type" value="Genomic_DNA"/>
</dbReference>
<keyword evidence="1" id="KW-0472">Membrane</keyword>
<gene>
    <name evidence="2" type="ORF">AArc1_0268</name>
    <name evidence="3" type="ORF">AArcMg_0267</name>
</gene>
<feature type="transmembrane region" description="Helical" evidence="1">
    <location>
        <begin position="192"/>
        <end position="215"/>
    </location>
</feature>
<accession>A0A346PL95</accession>
<feature type="transmembrane region" description="Helical" evidence="1">
    <location>
        <begin position="20"/>
        <end position="40"/>
    </location>
</feature>
<evidence type="ECO:0000313" key="5">
    <source>
        <dbReference type="Proteomes" id="UP000258707"/>
    </source>
</evidence>
<dbReference type="GeneID" id="37640751"/>
<keyword evidence="1" id="KW-0812">Transmembrane</keyword>
<keyword evidence="4" id="KW-1185">Reference proteome</keyword>
<dbReference type="RefSeq" id="WP_117362748.1">
    <property type="nucleotide sequence ID" value="NZ_CP024047.1"/>
</dbReference>
<accession>A0A346PAR7</accession>
<name>A0A346PAR7_9EURY</name>
<protein>
    <submittedName>
        <fullName evidence="2">Small-conductance mechanosensitive channel</fullName>
    </submittedName>
</protein>
<feature type="transmembrane region" description="Helical" evidence="1">
    <location>
        <begin position="123"/>
        <end position="141"/>
    </location>
</feature>
<evidence type="ECO:0000313" key="3">
    <source>
        <dbReference type="EMBL" id="AXR80290.1"/>
    </source>
</evidence>
<reference evidence="5" key="1">
    <citation type="submission" date="2017-10" db="EMBL/GenBank/DDBJ databases">
        <title>Phenotypic and genomic properties of facultatively anaerobic sulfur-reducing natronoarchaea from hypersaline soda lakes.</title>
        <authorList>
            <person name="Sorokin D.Y."/>
            <person name="Kublanov I.V."/>
            <person name="Roman P."/>
            <person name="Sinninghe Damste J.S."/>
            <person name="Golyshin P.N."/>
            <person name="Rojo D."/>
            <person name="Ciordia S."/>
            <person name="Mena Md.C."/>
            <person name="Ferrer M."/>
            <person name="Messina E."/>
            <person name="Smedile F."/>
            <person name="La Spada G."/>
            <person name="La Cono V."/>
            <person name="Yakimov M.M."/>
        </authorList>
    </citation>
    <scope>NUCLEOTIDE SEQUENCE [LARGE SCALE GENOMIC DNA]</scope>
    <source>
        <strain evidence="5">AArc1</strain>
    </source>
</reference>
<dbReference type="Gene3D" id="1.10.287.1260">
    <property type="match status" value="1"/>
</dbReference>
<dbReference type="SUPFAM" id="SSF82861">
    <property type="entry name" value="Mechanosensitive channel protein MscS (YggB), transmembrane region"/>
    <property type="match status" value="1"/>
</dbReference>
<feature type="transmembrane region" description="Helical" evidence="1">
    <location>
        <begin position="84"/>
        <end position="103"/>
    </location>
</feature>
<sequence length="246" mass="26176">MQPLLANAIRTTLEGHIVDFVDLVPTLIAAAIIVYVGVVAGRKLQPVISDLGRRVELDETVRETPFGAFFPSGSGAVSRSFGVLLNYYVVAVAVFAAVEWVAMRTGTTTTWFVSTWAHDLLSYVPPILLGIFVLFVGFFLANWATEQVSKSPVAERLGSPSLLAGATKASLYFVVLVIGLDTMGVDVTILHTFAQAFAYAVGLAVALAVGIAFGWGGKDYVAENIDGWLDRSRTVASDSAAITGDD</sequence>
<dbReference type="KEGG" id="nag:AArcMg_0267"/>